<evidence type="ECO:0000256" key="1">
    <source>
        <dbReference type="ARBA" id="ARBA00004496"/>
    </source>
</evidence>
<comment type="similarity">
    <text evidence="2">Belongs to the SUA5 family.</text>
</comment>
<dbReference type="Gene3D" id="3.90.870.10">
    <property type="entry name" value="DHBP synthase"/>
    <property type="match status" value="1"/>
</dbReference>
<evidence type="ECO:0000256" key="2">
    <source>
        <dbReference type="ARBA" id="ARBA00007663"/>
    </source>
</evidence>
<keyword evidence="8" id="KW-0547">Nucleotide-binding</keyword>
<keyword evidence="4" id="KW-0963">Cytoplasm</keyword>
<dbReference type="PANTHER" id="PTHR17490:SF16">
    <property type="entry name" value="THREONYLCARBAMOYL-AMP SYNTHASE"/>
    <property type="match status" value="1"/>
</dbReference>
<evidence type="ECO:0000313" key="14">
    <source>
        <dbReference type="Proteomes" id="UP000192906"/>
    </source>
</evidence>
<dbReference type="GO" id="GO:0008033">
    <property type="term" value="P:tRNA processing"/>
    <property type="evidence" value="ECO:0007669"/>
    <property type="project" value="UniProtKB-KW"/>
</dbReference>
<dbReference type="InterPro" id="IPR017945">
    <property type="entry name" value="DHBP_synth_RibB-like_a/b_dom"/>
</dbReference>
<dbReference type="Proteomes" id="UP000192906">
    <property type="component" value="Unassembled WGS sequence"/>
</dbReference>
<dbReference type="GO" id="GO:0005737">
    <property type="term" value="C:cytoplasm"/>
    <property type="evidence" value="ECO:0007669"/>
    <property type="project" value="UniProtKB-SubCell"/>
</dbReference>
<dbReference type="InterPro" id="IPR050156">
    <property type="entry name" value="TC-AMP_synthase_SUA5"/>
</dbReference>
<dbReference type="GO" id="GO:0000049">
    <property type="term" value="F:tRNA binding"/>
    <property type="evidence" value="ECO:0007669"/>
    <property type="project" value="TreeGrafter"/>
</dbReference>
<evidence type="ECO:0000256" key="5">
    <source>
        <dbReference type="ARBA" id="ARBA00022679"/>
    </source>
</evidence>
<organism evidence="13 14">
    <name type="scientific">Desulfovibrio gilichinskyi</name>
    <dbReference type="NCBI Taxonomy" id="1519643"/>
    <lineage>
        <taxon>Bacteria</taxon>
        <taxon>Pseudomonadati</taxon>
        <taxon>Thermodesulfobacteriota</taxon>
        <taxon>Desulfovibrionia</taxon>
        <taxon>Desulfovibrionales</taxon>
        <taxon>Desulfovibrionaceae</taxon>
        <taxon>Desulfovibrio</taxon>
    </lineage>
</organism>
<comment type="catalytic activity">
    <reaction evidence="11">
        <text>L-threonine + hydrogencarbonate + ATP = L-threonylcarbamoyladenylate + diphosphate + H2O</text>
        <dbReference type="Rhea" id="RHEA:36407"/>
        <dbReference type="ChEBI" id="CHEBI:15377"/>
        <dbReference type="ChEBI" id="CHEBI:17544"/>
        <dbReference type="ChEBI" id="CHEBI:30616"/>
        <dbReference type="ChEBI" id="CHEBI:33019"/>
        <dbReference type="ChEBI" id="CHEBI:57926"/>
        <dbReference type="ChEBI" id="CHEBI:73682"/>
        <dbReference type="EC" id="2.7.7.87"/>
    </reaction>
</comment>
<keyword evidence="7" id="KW-0548">Nucleotidyltransferase</keyword>
<evidence type="ECO:0000256" key="6">
    <source>
        <dbReference type="ARBA" id="ARBA00022694"/>
    </source>
</evidence>
<proteinExistence type="inferred from homology"/>
<accession>A0A1X7DPM8</accession>
<dbReference type="PANTHER" id="PTHR17490">
    <property type="entry name" value="SUA5"/>
    <property type="match status" value="1"/>
</dbReference>
<keyword evidence="14" id="KW-1185">Reference proteome</keyword>
<evidence type="ECO:0000256" key="3">
    <source>
        <dbReference type="ARBA" id="ARBA00012584"/>
    </source>
</evidence>
<dbReference type="EC" id="2.7.7.87" evidence="3"/>
<dbReference type="Pfam" id="PF01300">
    <property type="entry name" value="Sua5_yciO_yrdC"/>
    <property type="match status" value="1"/>
</dbReference>
<evidence type="ECO:0000256" key="4">
    <source>
        <dbReference type="ARBA" id="ARBA00022490"/>
    </source>
</evidence>
<dbReference type="GO" id="GO:0006450">
    <property type="term" value="P:regulation of translational fidelity"/>
    <property type="evidence" value="ECO:0007669"/>
    <property type="project" value="TreeGrafter"/>
</dbReference>
<evidence type="ECO:0000256" key="7">
    <source>
        <dbReference type="ARBA" id="ARBA00022695"/>
    </source>
</evidence>
<sequence>MTEVDAVKIIRSGGVLIYPTETLFAIGADASDEGAANRVALVKGRPVSKPLPLIIGSMDQLELVTKFASPEVLKLAKAFWPGPLSILVKGRDELPYAVKDSFGYTSVRWTDHPVAAKICLAARTPLIATSANISGNKAAEKIEDLDAELVKLVEGVFDGKPAPRGGSPSTVIEPLSDGRVKVLRDGVISKESLTQAGFVVVD</sequence>
<name>A0A1X7DPM8_9BACT</name>
<dbReference type="PROSITE" id="PS51163">
    <property type="entry name" value="YRDC"/>
    <property type="match status" value="1"/>
</dbReference>
<dbReference type="GO" id="GO:0005524">
    <property type="term" value="F:ATP binding"/>
    <property type="evidence" value="ECO:0007669"/>
    <property type="project" value="UniProtKB-KW"/>
</dbReference>
<evidence type="ECO:0000313" key="13">
    <source>
        <dbReference type="EMBL" id="SMF19255.1"/>
    </source>
</evidence>
<evidence type="ECO:0000259" key="12">
    <source>
        <dbReference type="PROSITE" id="PS51163"/>
    </source>
</evidence>
<feature type="domain" description="YrdC-like" evidence="12">
    <location>
        <begin position="1"/>
        <end position="188"/>
    </location>
</feature>
<reference evidence="14" key="1">
    <citation type="submission" date="2017-04" db="EMBL/GenBank/DDBJ databases">
        <authorList>
            <person name="Varghese N."/>
            <person name="Submissions S."/>
        </authorList>
    </citation>
    <scope>NUCLEOTIDE SEQUENCE [LARGE SCALE GENOMIC DNA]</scope>
    <source>
        <strain evidence="14">K3S</strain>
    </source>
</reference>
<keyword evidence="9" id="KW-0067">ATP-binding</keyword>
<dbReference type="OrthoDB" id="9814580at2"/>
<dbReference type="InterPro" id="IPR006070">
    <property type="entry name" value="Sua5-like_dom"/>
</dbReference>
<keyword evidence="6" id="KW-0819">tRNA processing</keyword>
<comment type="subcellular location">
    <subcellularLocation>
        <location evidence="1">Cytoplasm</location>
    </subcellularLocation>
</comment>
<evidence type="ECO:0000256" key="11">
    <source>
        <dbReference type="ARBA" id="ARBA00048366"/>
    </source>
</evidence>
<protein>
    <recommendedName>
        <fullName evidence="10">L-threonylcarbamoyladenylate synthase</fullName>
        <ecNumber evidence="3">2.7.7.87</ecNumber>
    </recommendedName>
    <alternativeName>
        <fullName evidence="10">L-threonylcarbamoyladenylate synthase</fullName>
    </alternativeName>
</protein>
<dbReference type="AlphaFoldDB" id="A0A1X7DPM8"/>
<evidence type="ECO:0000256" key="10">
    <source>
        <dbReference type="ARBA" id="ARBA00029774"/>
    </source>
</evidence>
<evidence type="ECO:0000256" key="9">
    <source>
        <dbReference type="ARBA" id="ARBA00022840"/>
    </source>
</evidence>
<dbReference type="SUPFAM" id="SSF55821">
    <property type="entry name" value="YrdC/RibB"/>
    <property type="match status" value="1"/>
</dbReference>
<dbReference type="NCBIfam" id="TIGR00057">
    <property type="entry name" value="L-threonylcarbamoyladenylate synthase"/>
    <property type="match status" value="1"/>
</dbReference>
<keyword evidence="5" id="KW-0808">Transferase</keyword>
<dbReference type="GO" id="GO:0003725">
    <property type="term" value="F:double-stranded RNA binding"/>
    <property type="evidence" value="ECO:0007669"/>
    <property type="project" value="InterPro"/>
</dbReference>
<dbReference type="GO" id="GO:0061710">
    <property type="term" value="F:L-threonylcarbamoyladenylate synthase"/>
    <property type="evidence" value="ECO:0007669"/>
    <property type="project" value="UniProtKB-EC"/>
</dbReference>
<dbReference type="STRING" id="1519643.SAMN06295933_2158"/>
<evidence type="ECO:0000256" key="8">
    <source>
        <dbReference type="ARBA" id="ARBA00022741"/>
    </source>
</evidence>
<dbReference type="EMBL" id="FWZU01000003">
    <property type="protein sequence ID" value="SMF19255.1"/>
    <property type="molecule type" value="Genomic_DNA"/>
</dbReference>
<dbReference type="RefSeq" id="WP_085102021.1">
    <property type="nucleotide sequence ID" value="NZ_FWZU01000003.1"/>
</dbReference>
<gene>
    <name evidence="13" type="ORF">SAMN06295933_2158</name>
</gene>